<protein>
    <submittedName>
        <fullName evidence="1">Uncharacterized protein</fullName>
    </submittedName>
</protein>
<dbReference type="RefSeq" id="WP_276264676.1">
    <property type="nucleotide sequence ID" value="NZ_JARJLM010000163.1"/>
</dbReference>
<organism evidence="1 2">
    <name type="scientific">Cupriavidus basilensis</name>
    <dbReference type="NCBI Taxonomy" id="68895"/>
    <lineage>
        <taxon>Bacteria</taxon>
        <taxon>Pseudomonadati</taxon>
        <taxon>Pseudomonadota</taxon>
        <taxon>Betaproteobacteria</taxon>
        <taxon>Burkholderiales</taxon>
        <taxon>Burkholderiaceae</taxon>
        <taxon>Cupriavidus</taxon>
    </lineage>
</organism>
<dbReference type="Proteomes" id="UP001216674">
    <property type="component" value="Unassembled WGS sequence"/>
</dbReference>
<dbReference type="EMBL" id="JARJLM010000163">
    <property type="protein sequence ID" value="MDF3833278.1"/>
    <property type="molecule type" value="Genomic_DNA"/>
</dbReference>
<evidence type="ECO:0000313" key="1">
    <source>
        <dbReference type="EMBL" id="MDF3833278.1"/>
    </source>
</evidence>
<name>A0ABT6ALI0_9BURK</name>
<proteinExistence type="predicted"/>
<reference evidence="1 2" key="1">
    <citation type="submission" date="2023-03" db="EMBL/GenBank/DDBJ databases">
        <title>Draft assemblies of triclosan tolerant bacteria isolated from returned activated sludge.</title>
        <authorList>
            <person name="Van Hamelsveld S."/>
        </authorList>
    </citation>
    <scope>NUCLEOTIDE SEQUENCE [LARGE SCALE GENOMIC DNA]</scope>
    <source>
        <strain evidence="1 2">GW210010_S58</strain>
    </source>
</reference>
<keyword evidence="2" id="KW-1185">Reference proteome</keyword>
<evidence type="ECO:0000313" key="2">
    <source>
        <dbReference type="Proteomes" id="UP001216674"/>
    </source>
</evidence>
<comment type="caution">
    <text evidence="1">The sequence shown here is derived from an EMBL/GenBank/DDBJ whole genome shotgun (WGS) entry which is preliminary data.</text>
</comment>
<accession>A0ABT6ALI0</accession>
<gene>
    <name evidence="1" type="ORF">P3W85_10010</name>
</gene>
<sequence length="193" mass="21500">MRKLFSVVAANLVVLLLAGYLVPEKLTVSVLVKRDGTYTYRYEGTAMSVPATIRLKEGSRLSPSDLQVLKQDAARMADRPGVRKAIYVGEGRYELSIEQDLQPGQPSDALNFVMVKRDKEGVFTIAPAPISKKDLDALRQFGFKVDGTLEVRLPAYAEVVDHNAHDEPGFFSKAYRWKIGAMDAAPTIRYKLH</sequence>